<evidence type="ECO:0000256" key="1">
    <source>
        <dbReference type="SAM" id="SignalP"/>
    </source>
</evidence>
<protein>
    <recommendedName>
        <fullName evidence="2">SLH domain-containing protein</fullName>
    </recommendedName>
</protein>
<feature type="domain" description="SLH" evidence="2">
    <location>
        <begin position="86"/>
        <end position="143"/>
    </location>
</feature>
<evidence type="ECO:0000259" key="2">
    <source>
        <dbReference type="PROSITE" id="PS51272"/>
    </source>
</evidence>
<keyword evidence="1" id="KW-0732">Signal</keyword>
<comment type="caution">
    <text evidence="3">The sequence shown here is derived from an EMBL/GenBank/DDBJ whole genome shotgun (WGS) entry which is preliminary data.</text>
</comment>
<proteinExistence type="predicted"/>
<reference evidence="3" key="1">
    <citation type="journal article" date="2012" name="Science">
        <title>Fermentation, hydrogen, and sulfur metabolism in multiple uncultivated bacterial phyla.</title>
        <authorList>
            <person name="Wrighton K.C."/>
            <person name="Thomas B.C."/>
            <person name="Sharon I."/>
            <person name="Miller C.S."/>
            <person name="Castelle C.J."/>
            <person name="VerBerkmoes N.C."/>
            <person name="Wilkins M.J."/>
            <person name="Hettich R.L."/>
            <person name="Lipton M.S."/>
            <person name="Williams K.H."/>
            <person name="Long P.E."/>
            <person name="Banfield J.F."/>
        </authorList>
    </citation>
    <scope>NUCLEOTIDE SEQUENCE [LARGE SCALE GENOMIC DNA]</scope>
</reference>
<feature type="domain" description="SLH" evidence="2">
    <location>
        <begin position="144"/>
        <end position="205"/>
    </location>
</feature>
<accession>K2AY79</accession>
<name>K2AY79_9BACT</name>
<feature type="chain" id="PRO_5017375241" description="SLH domain-containing protein" evidence="1">
    <location>
        <begin position="30"/>
        <end position="1314"/>
    </location>
</feature>
<gene>
    <name evidence="3" type="ORF">ACD_49C00025G0001</name>
</gene>
<dbReference type="PROSITE" id="PS51272">
    <property type="entry name" value="SLH"/>
    <property type="match status" value="2"/>
</dbReference>
<evidence type="ECO:0000313" key="3">
    <source>
        <dbReference type="EMBL" id="EKD66657.1"/>
    </source>
</evidence>
<dbReference type="InterPro" id="IPR001119">
    <property type="entry name" value="SLH_dom"/>
</dbReference>
<sequence length="1314" mass="134880">MSILLKKFTSVVSAAAIAFVAVAPSITNAANGFAPYADALAKAKIITTQSNEAGYRLADSAMRQEVAAMMIALNKADTSAATCTGKFSDVSATKPNSWVCKVVETALSKGLIAANATFRPEANITRAEALAMILKGQGVAIATGATASFNDTPVAWQKDVANTALSKKIISANASFRPNASVTRGELFVMAANAAGLEIASASDDLNLDDLFGDDTATGTTTDTPPADISVKAGDLNVALAASTPAAADLPASAEGVVVAAFDATAGSADITIASVKLTRKGLGAGASVDNVALFANGTRVSKAKSFNSSDDTADVVLSPALVVKAGSTVTLIAKVTTTATAGTFAVELTDVASSAVTVKGTKVIGASFEVKTSPTATAVTIDDDSSVTTPKLGTLQAEILKFKVSANTANHEDVTLSEITLKEDGGIDESSELANVALYYNGTKVADAVSNGSKYFTFKMATPVVVKEGKTEKFVVKADVVGGAGETINFVLDNDLDISATASKYGYVSITDSLAGTALTVQAWEVTLIQIDPTNTEVRQDKDDIVLGTMKVVSKAGKALELEKFKVTIQNTDSSAPANVNTLLENVELFDVVAGTVYDLDLTAAGTTEIYSYDVNITMPASGELTLAIRADTLDTATVNGAKFVASVSYDTTSTSTAGTFAIKETGDDKYVTDVTPSAITFKTVNGTTSSLSINTVAMSATKSAVIGSKGVEGLIFELKSDNDSSDLTVNELKVKGTVVDNASSSTITVAGVDEAVNPAAGNVVITKGDTTTDTIAVDLAATDDTDAEVATAIAAAIDADSDYVATASLGVVTVTWQVESIVTTSLVAAIAAATVTDDVTLTAAYSNNGTTAVASNARVNAMYLYNGTTLLDQVSGSSIGTDGVATFDGFNVKIAKNSSVRFTVTTDILDAAANAYDTLRLNLNGYSVEDEDADDVFSSTPADADGILADWDVQSARIIAITGVGTLTATVDNTDTETDKTKNIIGGATSPFVASYELSATNEGVLVKDFTITETSAQTLAAAVSEIIVYANDKTTELARKTVTSDTITFDNVNFTVEEGSENIYVKVVTSKQGKDQAGAQTADLELKLTVTDAEGASSNKVVSNPAITAASNAFSVLPVKVSSIAFVDSASGVSRATKLNNGSNNVAIIAVTTDSSTNTDSTDSSALKTVLQDIKLDVYNYDGGAVGTAITAMTIEKVNGTNAAIIANLLADDGGAAYTVAGGAVAADAFFNLSGTDYQLDNGTTTYFVVKATVTKDATLGSDTDDYVKVQFDALNASNVIYASDDAVTNNTSVTDLRIGLTKIDGTQINE</sequence>
<dbReference type="EMBL" id="AMFJ01021611">
    <property type="protein sequence ID" value="EKD66657.1"/>
    <property type="molecule type" value="Genomic_DNA"/>
</dbReference>
<feature type="signal peptide" evidence="1">
    <location>
        <begin position="1"/>
        <end position="29"/>
    </location>
</feature>
<organism evidence="3">
    <name type="scientific">uncultured bacterium</name>
    <name type="common">gcode 4</name>
    <dbReference type="NCBI Taxonomy" id="1234023"/>
    <lineage>
        <taxon>Bacteria</taxon>
        <taxon>environmental samples</taxon>
    </lineage>
</organism>
<dbReference type="Pfam" id="PF00395">
    <property type="entry name" value="SLH"/>
    <property type="match status" value="2"/>
</dbReference>